<dbReference type="InterPro" id="IPR035650">
    <property type="entry name" value="Tet_C"/>
</dbReference>
<protein>
    <submittedName>
        <fullName evidence="7">Tetracycline resistance protein TetM from transposon TnFO1</fullName>
    </submittedName>
</protein>
<reference evidence="7 8" key="1">
    <citation type="submission" date="2016-02" db="EMBL/GenBank/DDBJ databases">
        <title>Genome sequence of Clostridium thermobutyricum DSM 4928.</title>
        <authorList>
            <person name="Poehlein A."/>
            <person name="Daniel R."/>
        </authorList>
    </citation>
    <scope>NUCLEOTIDE SEQUENCE [LARGE SCALE GENOMIC DNA]</scope>
    <source>
        <strain evidence="7 8">DSM 4928</strain>
    </source>
</reference>
<dbReference type="RefSeq" id="WP_080021671.1">
    <property type="nucleotide sequence ID" value="NZ_LTAY01000015.1"/>
</dbReference>
<dbReference type="AlphaFoldDB" id="A0A1V4T0M4"/>
<organism evidence="7 8">
    <name type="scientific">Clostridium thermobutyricum DSM 4928</name>
    <dbReference type="NCBI Taxonomy" id="1121339"/>
    <lineage>
        <taxon>Bacteria</taxon>
        <taxon>Bacillati</taxon>
        <taxon>Bacillota</taxon>
        <taxon>Clostridia</taxon>
        <taxon>Eubacteriales</taxon>
        <taxon>Clostridiaceae</taxon>
        <taxon>Clostridium</taxon>
    </lineage>
</organism>
<sequence>MKKTIGVFAHVDGGKTTFSESLLYNTNTIRNKGRVDHKDTFLDSHSVEKERGITVFSDIGIFNYKDNKYFLVDTPGHVDFSPEMERAISVLDYAILIVSAVELVQGHTETIWELLKKYNVPTFIFINKIDRVGANIEEAIKDIQMKLTKDGLYIENSIKELKEDDIEFIAERDETLLEEYLNGELEEDKIIDAIKKEIKERKAFLIYKGSALLDDGIKEFLDDFDFLTYTKREEGEFKGRVFKIRYDEKGNRVTFIKALSGKIKTKEEIKFKVNGEEKREKINEIREYNGQKYKLINSAEQGDIFGIVGVQDLTAGDSIGFDEKLNLNTTPALMVKVIYDKALNHTEVLKIFKTLESEDSSLNVLWNEEIKELSISIMGKVQLEVLEGILKERFNLKVEFDKPEIMYKETIEGTALGCGHFEPLGHYSEVHLKLEEGKRGSGIVFFNECHADHLTTGNQNLIKTHIFEREHKGILTGSPITDMKITLLTGRAHNKHTSGGDFREATKRALRQGLEMGKPRLLEPYYSFNISINVEHLGRVLSDIQKMNGNFEDPENLNSEIVRIKGRGPVKTFMEYPLEFVSFTRGKGSLNLIFDGYDFCHDEERVIEEKGYDKNADIEYTSTSIFCSKGQSYLVEGKNAREYMHCLK</sequence>
<keyword evidence="2" id="KW-0547">Nucleotide-binding</keyword>
<dbReference type="Gene3D" id="3.30.70.870">
    <property type="entry name" value="Elongation Factor G (Translational Gtpase), domain 3"/>
    <property type="match status" value="1"/>
</dbReference>
<evidence type="ECO:0000313" key="8">
    <source>
        <dbReference type="Proteomes" id="UP000191448"/>
    </source>
</evidence>
<evidence type="ECO:0000256" key="3">
    <source>
        <dbReference type="ARBA" id="ARBA00022917"/>
    </source>
</evidence>
<dbReference type="GO" id="GO:0006412">
    <property type="term" value="P:translation"/>
    <property type="evidence" value="ECO:0007669"/>
    <property type="project" value="UniProtKB-KW"/>
</dbReference>
<comment type="function">
    <text evidence="1">Abolishes the inhibitory effect of tetracyclin on protein synthesis by a non-covalent modification of the ribosomes.</text>
</comment>
<dbReference type="PRINTS" id="PR01037">
    <property type="entry name" value="TCRTETOQM"/>
</dbReference>
<gene>
    <name evidence="7" type="primary">tetM</name>
    <name evidence="7" type="ORF">CLTHE_02850</name>
</gene>
<dbReference type="InterPro" id="IPR020568">
    <property type="entry name" value="Ribosomal_Su5_D2-typ_SF"/>
</dbReference>
<dbReference type="InterPro" id="IPR009000">
    <property type="entry name" value="Transl_B-barrel_sf"/>
</dbReference>
<dbReference type="Proteomes" id="UP000191448">
    <property type="component" value="Unassembled WGS sequence"/>
</dbReference>
<dbReference type="InterPro" id="IPR000640">
    <property type="entry name" value="EFG_V-like"/>
</dbReference>
<evidence type="ECO:0000256" key="5">
    <source>
        <dbReference type="ARBA" id="ARBA00023251"/>
    </source>
</evidence>
<evidence type="ECO:0000313" key="7">
    <source>
        <dbReference type="EMBL" id="OPX50428.1"/>
    </source>
</evidence>
<keyword evidence="3" id="KW-0648">Protein biosynthesis</keyword>
<dbReference type="Pfam" id="PF00679">
    <property type="entry name" value="EFG_C"/>
    <property type="match status" value="1"/>
</dbReference>
<dbReference type="PANTHER" id="PTHR43261">
    <property type="entry name" value="TRANSLATION ELONGATION FACTOR G-RELATED"/>
    <property type="match status" value="1"/>
</dbReference>
<dbReference type="SUPFAM" id="SSF54211">
    <property type="entry name" value="Ribosomal protein S5 domain 2-like"/>
    <property type="match status" value="1"/>
</dbReference>
<comment type="caution">
    <text evidence="7">The sequence shown here is derived from an EMBL/GenBank/DDBJ whole genome shotgun (WGS) entry which is preliminary data.</text>
</comment>
<name>A0A1V4T0M4_9CLOT</name>
<accession>A0A1V4T0M4</accession>
<dbReference type="SMART" id="SM00889">
    <property type="entry name" value="EFG_IV"/>
    <property type="match status" value="1"/>
</dbReference>
<dbReference type="GO" id="GO:0046677">
    <property type="term" value="P:response to antibiotic"/>
    <property type="evidence" value="ECO:0007669"/>
    <property type="project" value="UniProtKB-KW"/>
</dbReference>
<dbReference type="InterPro" id="IPR005225">
    <property type="entry name" value="Small_GTP-bd"/>
</dbReference>
<dbReference type="InterPro" id="IPR027417">
    <property type="entry name" value="P-loop_NTPase"/>
</dbReference>
<dbReference type="CDD" id="cd03711">
    <property type="entry name" value="Tet_C"/>
    <property type="match status" value="1"/>
</dbReference>
<dbReference type="InterPro" id="IPR053905">
    <property type="entry name" value="EF-G-like_DII"/>
</dbReference>
<dbReference type="PANTHER" id="PTHR43261:SF1">
    <property type="entry name" value="RIBOSOME-RELEASING FACTOR 2, MITOCHONDRIAL"/>
    <property type="match status" value="1"/>
</dbReference>
<dbReference type="PRINTS" id="PR00315">
    <property type="entry name" value="ELONGATNFCT"/>
</dbReference>
<dbReference type="GO" id="GO:0032790">
    <property type="term" value="P:ribosome disassembly"/>
    <property type="evidence" value="ECO:0007669"/>
    <property type="project" value="TreeGrafter"/>
</dbReference>
<keyword evidence="5" id="KW-0046">Antibiotic resistance</keyword>
<dbReference type="Gene3D" id="3.30.230.10">
    <property type="match status" value="1"/>
</dbReference>
<feature type="domain" description="Tr-type G" evidence="6">
    <location>
        <begin position="1"/>
        <end position="232"/>
    </location>
</feature>
<dbReference type="Gene3D" id="3.30.70.240">
    <property type="match status" value="1"/>
</dbReference>
<dbReference type="InterPro" id="IPR014721">
    <property type="entry name" value="Ribsml_uS5_D2-typ_fold_subgr"/>
</dbReference>
<dbReference type="Pfam" id="PF03764">
    <property type="entry name" value="EFG_IV"/>
    <property type="match status" value="1"/>
</dbReference>
<dbReference type="EMBL" id="LTAY01000015">
    <property type="protein sequence ID" value="OPX50428.1"/>
    <property type="molecule type" value="Genomic_DNA"/>
</dbReference>
<dbReference type="InterPro" id="IPR005517">
    <property type="entry name" value="Transl_elong_EFG/EF2_IV"/>
</dbReference>
<dbReference type="Gene3D" id="2.40.30.10">
    <property type="entry name" value="Translation factors"/>
    <property type="match status" value="1"/>
</dbReference>
<dbReference type="Pfam" id="PF22042">
    <property type="entry name" value="EF-G_D2"/>
    <property type="match status" value="1"/>
</dbReference>
<dbReference type="InterPro" id="IPR041095">
    <property type="entry name" value="EFG_II"/>
</dbReference>
<dbReference type="SMART" id="SM00838">
    <property type="entry name" value="EFG_C"/>
    <property type="match status" value="1"/>
</dbReference>
<dbReference type="Pfam" id="PF00009">
    <property type="entry name" value="GTP_EFTU"/>
    <property type="match status" value="1"/>
</dbReference>
<dbReference type="NCBIfam" id="TIGR00231">
    <property type="entry name" value="small_GTP"/>
    <property type="match status" value="1"/>
</dbReference>
<keyword evidence="4" id="KW-0342">GTP-binding</keyword>
<dbReference type="SUPFAM" id="SSF54980">
    <property type="entry name" value="EF-G C-terminal domain-like"/>
    <property type="match status" value="2"/>
</dbReference>
<proteinExistence type="predicted"/>
<evidence type="ECO:0000259" key="6">
    <source>
        <dbReference type="PROSITE" id="PS51722"/>
    </source>
</evidence>
<dbReference type="Gene3D" id="3.40.50.300">
    <property type="entry name" value="P-loop containing nucleotide triphosphate hydrolases"/>
    <property type="match status" value="1"/>
</dbReference>
<evidence type="ECO:0000256" key="1">
    <source>
        <dbReference type="ARBA" id="ARBA00003987"/>
    </source>
</evidence>
<evidence type="ECO:0000256" key="4">
    <source>
        <dbReference type="ARBA" id="ARBA00023134"/>
    </source>
</evidence>
<dbReference type="Pfam" id="PF14492">
    <property type="entry name" value="EFG_III"/>
    <property type="match status" value="1"/>
</dbReference>
<dbReference type="SUPFAM" id="SSF52540">
    <property type="entry name" value="P-loop containing nucleoside triphosphate hydrolases"/>
    <property type="match status" value="1"/>
</dbReference>
<evidence type="ECO:0000256" key="2">
    <source>
        <dbReference type="ARBA" id="ARBA00022741"/>
    </source>
</evidence>
<dbReference type="SUPFAM" id="SSF50447">
    <property type="entry name" value="Translation proteins"/>
    <property type="match status" value="1"/>
</dbReference>
<dbReference type="InterPro" id="IPR000795">
    <property type="entry name" value="T_Tr_GTP-bd_dom"/>
</dbReference>
<dbReference type="PROSITE" id="PS51722">
    <property type="entry name" value="G_TR_2"/>
    <property type="match status" value="1"/>
</dbReference>
<dbReference type="GO" id="GO:0005525">
    <property type="term" value="F:GTP binding"/>
    <property type="evidence" value="ECO:0007669"/>
    <property type="project" value="UniProtKB-KW"/>
</dbReference>
<dbReference type="OrthoDB" id="9801472at2"/>
<dbReference type="GO" id="GO:0003924">
    <property type="term" value="F:GTPase activity"/>
    <property type="evidence" value="ECO:0007669"/>
    <property type="project" value="InterPro"/>
</dbReference>
<dbReference type="InterPro" id="IPR035647">
    <property type="entry name" value="EFG_III/V"/>
</dbReference>